<dbReference type="Pfam" id="PF00106">
    <property type="entry name" value="adh_short"/>
    <property type="match status" value="1"/>
</dbReference>
<evidence type="ECO:0000313" key="12">
    <source>
        <dbReference type="EMBL" id="MBN1574768.1"/>
    </source>
</evidence>
<dbReference type="EC" id="1.1.1.381" evidence="5"/>
<dbReference type="Proteomes" id="UP000809273">
    <property type="component" value="Unassembled WGS sequence"/>
</dbReference>
<comment type="caution">
    <text evidence="12">The sequence shown here is derived from an EMBL/GenBank/DDBJ whole genome shotgun (WGS) entry which is preliminary data.</text>
</comment>
<dbReference type="InterPro" id="IPR036291">
    <property type="entry name" value="NAD(P)-bd_dom_sf"/>
</dbReference>
<dbReference type="InterPro" id="IPR020904">
    <property type="entry name" value="Sc_DH/Rdtase_CS"/>
</dbReference>
<evidence type="ECO:0000256" key="5">
    <source>
        <dbReference type="ARBA" id="ARBA00044059"/>
    </source>
</evidence>
<dbReference type="PROSITE" id="PS00061">
    <property type="entry name" value="ADH_SHORT"/>
    <property type="match status" value="1"/>
</dbReference>
<dbReference type="SUPFAM" id="SSF51735">
    <property type="entry name" value="NAD(P)-binding Rossmann-fold domains"/>
    <property type="match status" value="1"/>
</dbReference>
<dbReference type="AlphaFoldDB" id="A0A9D8KJR4"/>
<evidence type="ECO:0000256" key="3">
    <source>
        <dbReference type="ARBA" id="ARBA00043812"/>
    </source>
</evidence>
<evidence type="ECO:0000256" key="6">
    <source>
        <dbReference type="ARBA" id="ARBA00044065"/>
    </source>
</evidence>
<dbReference type="EC" id="1.1.1.298" evidence="4"/>
<comment type="function">
    <text evidence="9">NADP-dependent dehydrogenase with broad substrate specificity acting on 3-hydroxy acids. Catalyzes the NADP-dependent oxidation of L-allo-threonine to L-2-amino-3-keto-butyrate, which is spontaneously decarboxylated into aminoacetone. Also acts on D-threonine, L-serine, D-serine, D-3-hydroxyisobutyrate, L-3-hydroxyisobutyrate, D-glycerate and L-glycerate. Able to catalyze the reduction of the malonic semialdehyde to 3-hydroxypropionic acid. YdfG is apparently supplementing RutE, the presumed malonic semialdehyde reductase involved in pyrimidine degradation since both are able to detoxify malonic semialdehyde.</text>
</comment>
<comment type="catalytic activity">
    <reaction evidence="3">
        <text>L-allo-threonine + NADP(+) = aminoacetone + CO2 + NADPH</text>
        <dbReference type="Rhea" id="RHEA:43524"/>
        <dbReference type="ChEBI" id="CHEBI:16526"/>
        <dbReference type="ChEBI" id="CHEBI:57783"/>
        <dbReference type="ChEBI" id="CHEBI:58320"/>
        <dbReference type="ChEBI" id="CHEBI:58349"/>
        <dbReference type="ChEBI" id="CHEBI:58585"/>
        <dbReference type="EC" id="1.1.1.381"/>
    </reaction>
</comment>
<evidence type="ECO:0000256" key="11">
    <source>
        <dbReference type="RuleBase" id="RU000363"/>
    </source>
</evidence>
<evidence type="ECO:0000256" key="10">
    <source>
        <dbReference type="ARBA" id="ARBA00047274"/>
    </source>
</evidence>
<organism evidence="12 13">
    <name type="scientific">Candidatus Zymogenus saltonus</name>
    <dbReference type="NCBI Taxonomy" id="2844893"/>
    <lineage>
        <taxon>Bacteria</taxon>
        <taxon>Deltaproteobacteria</taxon>
        <taxon>Candidatus Zymogenia</taxon>
        <taxon>Candidatus Zymogeniales</taxon>
        <taxon>Candidatus Zymogenaceae</taxon>
        <taxon>Candidatus Zymogenus</taxon>
    </lineage>
</organism>
<dbReference type="GO" id="GO:0035527">
    <property type="term" value="F:3-hydroxypropionate dehydrogenase (NADP+) activity"/>
    <property type="evidence" value="ECO:0007669"/>
    <property type="project" value="UniProtKB-EC"/>
</dbReference>
<dbReference type="PRINTS" id="PR00081">
    <property type="entry name" value="GDHRDH"/>
</dbReference>
<evidence type="ECO:0000256" key="9">
    <source>
        <dbReference type="ARBA" id="ARBA00045650"/>
    </source>
</evidence>
<reference evidence="12" key="1">
    <citation type="journal article" date="2021" name="Environ. Microbiol.">
        <title>Genomic characterization of three novel Desulfobacterota classes expand the metabolic and phylogenetic diversity of the phylum.</title>
        <authorList>
            <person name="Murphy C.L."/>
            <person name="Biggerstaff J."/>
            <person name="Eichhorn A."/>
            <person name="Ewing E."/>
            <person name="Shahan R."/>
            <person name="Soriano D."/>
            <person name="Stewart S."/>
            <person name="VanMol K."/>
            <person name="Walker R."/>
            <person name="Walters P."/>
            <person name="Elshahed M.S."/>
            <person name="Youssef N.H."/>
        </authorList>
    </citation>
    <scope>NUCLEOTIDE SEQUENCE</scope>
    <source>
        <strain evidence="12">Zod_Metabat.24</strain>
    </source>
</reference>
<dbReference type="CDD" id="cd05233">
    <property type="entry name" value="SDR_c"/>
    <property type="match status" value="1"/>
</dbReference>
<gene>
    <name evidence="12" type="ORF">JW984_16350</name>
</gene>
<evidence type="ECO:0000256" key="8">
    <source>
        <dbReference type="ARBA" id="ARBA00044349"/>
    </source>
</evidence>
<dbReference type="Gene3D" id="3.40.50.720">
    <property type="entry name" value="NAD(P)-binding Rossmann-like Domain"/>
    <property type="match status" value="1"/>
</dbReference>
<dbReference type="PANTHER" id="PTHR43086:SF3">
    <property type="entry name" value="NADP-DEPENDENT 3-HYDROXY ACID DEHYDROGENASE YDFG"/>
    <property type="match status" value="1"/>
</dbReference>
<evidence type="ECO:0000313" key="13">
    <source>
        <dbReference type="Proteomes" id="UP000809273"/>
    </source>
</evidence>
<dbReference type="InterPro" id="IPR002347">
    <property type="entry name" value="SDR_fam"/>
</dbReference>
<sequence>MQEKTKGTALITGGTSGIGKAFATAFAKKGYDLVITGRRREKIESVADSIKKEHKVKVEVIICELSDKKELDKLIERVRSTDNLEILVNNAGFAVSGSFHESDIGPQREMLAVHSVATMELTYAALPKMVKNGRGYIINLSSIGGLLPFPGNSIYSATKAFVKFFTESIHLELKGTGVRVQALCPGMTVTDFHEKMGLKPSEIYETKGMSKAMSPDEVVKISLDCLKRDRPICIPGLNNRITHLMVRFMPERLMYKIIVSSLRK</sequence>
<reference evidence="12" key="2">
    <citation type="submission" date="2021-01" db="EMBL/GenBank/DDBJ databases">
        <authorList>
            <person name="Hahn C.R."/>
            <person name="Youssef N.H."/>
            <person name="Elshahed M."/>
        </authorList>
    </citation>
    <scope>NUCLEOTIDE SEQUENCE</scope>
    <source>
        <strain evidence="12">Zod_Metabat.24</strain>
    </source>
</reference>
<protein>
    <recommendedName>
        <fullName evidence="6">NADP-dependent 3-hydroxy acid dehydrogenase YdfG</fullName>
        <ecNumber evidence="4">1.1.1.298</ecNumber>
        <ecNumber evidence="5">1.1.1.381</ecNumber>
    </recommendedName>
    <alternativeName>
        <fullName evidence="8">L-allo-threonine dehydrogenase</fullName>
    </alternativeName>
    <alternativeName>
        <fullName evidence="7">Malonic semialdehyde reductase</fullName>
    </alternativeName>
</protein>
<name>A0A9D8KJR4_9DELT</name>
<dbReference type="PRINTS" id="PR00080">
    <property type="entry name" value="SDRFAMILY"/>
</dbReference>
<evidence type="ECO:0000256" key="2">
    <source>
        <dbReference type="ARBA" id="ARBA00023002"/>
    </source>
</evidence>
<evidence type="ECO:0000256" key="1">
    <source>
        <dbReference type="ARBA" id="ARBA00006484"/>
    </source>
</evidence>
<comment type="catalytic activity">
    <reaction evidence="10">
        <text>3-hydroxypropanoate + NADP(+) = 3-oxopropanoate + NADPH + H(+)</text>
        <dbReference type="Rhea" id="RHEA:26438"/>
        <dbReference type="ChEBI" id="CHEBI:15378"/>
        <dbReference type="ChEBI" id="CHEBI:16510"/>
        <dbReference type="ChEBI" id="CHEBI:33190"/>
        <dbReference type="ChEBI" id="CHEBI:57783"/>
        <dbReference type="ChEBI" id="CHEBI:58349"/>
        <dbReference type="EC" id="1.1.1.298"/>
    </reaction>
</comment>
<proteinExistence type="inferred from homology"/>
<dbReference type="EMBL" id="JAFGIX010000088">
    <property type="protein sequence ID" value="MBN1574768.1"/>
    <property type="molecule type" value="Genomic_DNA"/>
</dbReference>
<dbReference type="PIRSF" id="PIRSF000126">
    <property type="entry name" value="11-beta-HSD1"/>
    <property type="match status" value="1"/>
</dbReference>
<dbReference type="PANTHER" id="PTHR43086">
    <property type="entry name" value="VERY-LONG-CHAIN 3-OXOOACYL-COA REDUCTASE"/>
    <property type="match status" value="1"/>
</dbReference>
<comment type="similarity">
    <text evidence="1 11">Belongs to the short-chain dehydrogenases/reductases (SDR) family.</text>
</comment>
<keyword evidence="2" id="KW-0560">Oxidoreductase</keyword>
<evidence type="ECO:0000256" key="4">
    <source>
        <dbReference type="ARBA" id="ARBA00044050"/>
    </source>
</evidence>
<evidence type="ECO:0000256" key="7">
    <source>
        <dbReference type="ARBA" id="ARBA00044271"/>
    </source>
</evidence>
<accession>A0A9D8KJR4</accession>